<accession>A0A0G4I734</accession>
<sequence length="180" mass="19871">MIYFFLLFCHILQSPISTFAQKPTGETALRGLQTAEETPLVIQNPGIESKADDPGTEKLEDSLQPLADFLQFNRDNNAAVRHTIDARNSYKLDPISTQINTARQAERDAVLGSADIAYFSGMDFLNALSGAPPQEYNTSDAPRQNDNLAVGLRVDQLRVPFRSSVNPFIDGFFGHPPSEN</sequence>
<evidence type="ECO:0000256" key="1">
    <source>
        <dbReference type="SAM" id="SignalP"/>
    </source>
</evidence>
<name>A0A0G4I734_9ALVE</name>
<proteinExistence type="predicted"/>
<organism evidence="2">
    <name type="scientific">Chromera velia CCMP2878</name>
    <dbReference type="NCBI Taxonomy" id="1169474"/>
    <lineage>
        <taxon>Eukaryota</taxon>
        <taxon>Sar</taxon>
        <taxon>Alveolata</taxon>
        <taxon>Colpodellida</taxon>
        <taxon>Chromeraceae</taxon>
        <taxon>Chromera</taxon>
    </lineage>
</organism>
<protein>
    <submittedName>
        <fullName evidence="2">Uncharacterized protein</fullName>
    </submittedName>
</protein>
<dbReference type="VEuPathDB" id="CryptoDB:Cvel_1930"/>
<feature type="chain" id="PRO_5005192675" evidence="1">
    <location>
        <begin position="21"/>
        <end position="180"/>
    </location>
</feature>
<keyword evidence="1" id="KW-0732">Signal</keyword>
<gene>
    <name evidence="2" type="ORF">Cvel_1930</name>
</gene>
<feature type="signal peptide" evidence="1">
    <location>
        <begin position="1"/>
        <end position="20"/>
    </location>
</feature>
<dbReference type="AlphaFoldDB" id="A0A0G4I734"/>
<reference evidence="2" key="1">
    <citation type="submission" date="2014-11" db="EMBL/GenBank/DDBJ databases">
        <authorList>
            <person name="Otto D Thomas"/>
            <person name="Naeem Raeece"/>
        </authorList>
    </citation>
    <scope>NUCLEOTIDE SEQUENCE</scope>
</reference>
<dbReference type="EMBL" id="CDMZ01005392">
    <property type="protein sequence ID" value="CEM52846.1"/>
    <property type="molecule type" value="Genomic_DNA"/>
</dbReference>
<evidence type="ECO:0000313" key="2">
    <source>
        <dbReference type="EMBL" id="CEM52846.1"/>
    </source>
</evidence>